<dbReference type="eggNOG" id="ENOG503166A">
    <property type="taxonomic scope" value="Bacteria"/>
</dbReference>
<protein>
    <submittedName>
        <fullName evidence="1">Uncharacterized protein</fullName>
    </submittedName>
</protein>
<reference evidence="1 2" key="1">
    <citation type="journal article" date="2012" name="J. Bacteriol.">
        <title>Genome sequence of Rhizobium grahamii CCGE502, a broad-host-range symbiont with low nodulation competitiveness in Phaseolus vulgaris.</title>
        <authorList>
            <person name="Althabegoiti M.J."/>
            <person name="Lozano L."/>
            <person name="Torres-Tejerizo G."/>
            <person name="Ormeno-Orrillo E."/>
            <person name="Rogel M.A."/>
            <person name="Gonzalez V."/>
            <person name="Martinez-Romero E."/>
        </authorList>
    </citation>
    <scope>NUCLEOTIDE SEQUENCE [LARGE SCALE GENOMIC DNA]</scope>
    <source>
        <strain evidence="1 2">CCGE 502</strain>
    </source>
</reference>
<accession>S3HJG2</accession>
<evidence type="ECO:0000313" key="2">
    <source>
        <dbReference type="Proteomes" id="UP000014411"/>
    </source>
</evidence>
<proteinExistence type="predicted"/>
<dbReference type="EMBL" id="AEYE02000010">
    <property type="protein sequence ID" value="EPE98902.1"/>
    <property type="molecule type" value="Genomic_DNA"/>
</dbReference>
<dbReference type="AlphaFoldDB" id="S3HJG2"/>
<organism evidence="1 2">
    <name type="scientific">Rhizobium grahamii CCGE 502</name>
    <dbReference type="NCBI Taxonomy" id="990285"/>
    <lineage>
        <taxon>Bacteria</taxon>
        <taxon>Pseudomonadati</taxon>
        <taxon>Pseudomonadota</taxon>
        <taxon>Alphaproteobacteria</taxon>
        <taxon>Hyphomicrobiales</taxon>
        <taxon>Rhizobiaceae</taxon>
        <taxon>Rhizobium/Agrobacterium group</taxon>
        <taxon>Rhizobium</taxon>
    </lineage>
</organism>
<dbReference type="RefSeq" id="WP_016553655.1">
    <property type="nucleotide sequence ID" value="NZ_AEYE02000010.1"/>
</dbReference>
<dbReference type="STRING" id="990285.RGCCGE502_08061"/>
<gene>
    <name evidence="1" type="ORF">RGCCGE502_08061</name>
</gene>
<sequence length="91" mass="10293">MSASDITQMIEAVDRLAAAGFAMGPEWQAVHEICQGHEGEAPFDWGHAICHRIEGDDWNADYWYRRAGKRRGSGTVAEEWPVMKAELLKYL</sequence>
<comment type="caution">
    <text evidence="1">The sequence shown here is derived from an EMBL/GenBank/DDBJ whole genome shotgun (WGS) entry which is preliminary data.</text>
</comment>
<dbReference type="Proteomes" id="UP000014411">
    <property type="component" value="Unassembled WGS sequence"/>
</dbReference>
<keyword evidence="2" id="KW-1185">Reference proteome</keyword>
<evidence type="ECO:0000313" key="1">
    <source>
        <dbReference type="EMBL" id="EPE98902.1"/>
    </source>
</evidence>
<dbReference type="HOGENOM" id="CLU_165468_1_0_5"/>
<name>S3HJG2_9HYPH</name>